<accession>A0A835IRU1</accession>
<sequence>MIGYPTEAVNIIPTNFSANSWRSNNVEDHRKEVIHVTSQSSLLENVPMGVRDIQLQSMKLPRSYRVAKAMRFKEEEFQAVDLIVCIEQNGDQERSPSYVQEQHHLNSEANTSAE</sequence>
<evidence type="ECO:0000313" key="2">
    <source>
        <dbReference type="EMBL" id="KAF9621137.1"/>
    </source>
</evidence>
<dbReference type="Proteomes" id="UP000631114">
    <property type="component" value="Unassembled WGS sequence"/>
</dbReference>
<evidence type="ECO:0000256" key="1">
    <source>
        <dbReference type="SAM" id="MobiDB-lite"/>
    </source>
</evidence>
<proteinExistence type="predicted"/>
<comment type="caution">
    <text evidence="2">The sequence shown here is derived from an EMBL/GenBank/DDBJ whole genome shotgun (WGS) entry which is preliminary data.</text>
</comment>
<name>A0A835IRU1_9MAGN</name>
<dbReference type="AlphaFoldDB" id="A0A835IRU1"/>
<organism evidence="2 3">
    <name type="scientific">Coptis chinensis</name>
    <dbReference type="NCBI Taxonomy" id="261450"/>
    <lineage>
        <taxon>Eukaryota</taxon>
        <taxon>Viridiplantae</taxon>
        <taxon>Streptophyta</taxon>
        <taxon>Embryophyta</taxon>
        <taxon>Tracheophyta</taxon>
        <taxon>Spermatophyta</taxon>
        <taxon>Magnoliopsida</taxon>
        <taxon>Ranunculales</taxon>
        <taxon>Ranunculaceae</taxon>
        <taxon>Coptidoideae</taxon>
        <taxon>Coptis</taxon>
    </lineage>
</organism>
<feature type="region of interest" description="Disordered" evidence="1">
    <location>
        <begin position="93"/>
        <end position="114"/>
    </location>
</feature>
<evidence type="ECO:0000313" key="3">
    <source>
        <dbReference type="Proteomes" id="UP000631114"/>
    </source>
</evidence>
<protein>
    <submittedName>
        <fullName evidence="2">Uncharacterized protein</fullName>
    </submittedName>
</protein>
<reference evidence="2 3" key="1">
    <citation type="submission" date="2020-10" db="EMBL/GenBank/DDBJ databases">
        <title>The Coptis chinensis genome and diversification of protoberbering-type alkaloids.</title>
        <authorList>
            <person name="Wang B."/>
            <person name="Shu S."/>
            <person name="Song C."/>
            <person name="Liu Y."/>
        </authorList>
    </citation>
    <scope>NUCLEOTIDE SEQUENCE [LARGE SCALE GENOMIC DNA]</scope>
    <source>
        <strain evidence="2">HL-2020</strain>
        <tissue evidence="2">Leaf</tissue>
    </source>
</reference>
<gene>
    <name evidence="2" type="ORF">IFM89_016631</name>
</gene>
<dbReference type="EMBL" id="JADFTS010000002">
    <property type="protein sequence ID" value="KAF9621137.1"/>
    <property type="molecule type" value="Genomic_DNA"/>
</dbReference>
<keyword evidence="3" id="KW-1185">Reference proteome</keyword>